<dbReference type="AlphaFoldDB" id="A0A1F6T7H5"/>
<feature type="transmembrane region" description="Helical" evidence="13">
    <location>
        <begin position="277"/>
        <end position="298"/>
    </location>
</feature>
<dbReference type="Pfam" id="PF00512">
    <property type="entry name" value="HisKA"/>
    <property type="match status" value="1"/>
</dbReference>
<evidence type="ECO:0000256" key="1">
    <source>
        <dbReference type="ARBA" id="ARBA00000085"/>
    </source>
</evidence>
<evidence type="ECO:0000256" key="10">
    <source>
        <dbReference type="ARBA" id="ARBA00022840"/>
    </source>
</evidence>
<gene>
    <name evidence="16" type="ORF">A2140_06085</name>
</gene>
<dbReference type="PROSITE" id="PS50885">
    <property type="entry name" value="HAMP"/>
    <property type="match status" value="1"/>
</dbReference>
<accession>A0A1F6T7H5</accession>
<feature type="domain" description="HAMP" evidence="15">
    <location>
        <begin position="300"/>
        <end position="352"/>
    </location>
</feature>
<dbReference type="InterPro" id="IPR005467">
    <property type="entry name" value="His_kinase_dom"/>
</dbReference>
<dbReference type="PRINTS" id="PR00344">
    <property type="entry name" value="BCTRLSENSOR"/>
</dbReference>
<keyword evidence="9" id="KW-0418">Kinase</keyword>
<evidence type="ECO:0000256" key="13">
    <source>
        <dbReference type="SAM" id="Phobius"/>
    </source>
</evidence>
<dbReference type="Gene3D" id="1.10.287.130">
    <property type="match status" value="1"/>
</dbReference>
<dbReference type="Pfam" id="PF02518">
    <property type="entry name" value="HATPase_c"/>
    <property type="match status" value="1"/>
</dbReference>
<evidence type="ECO:0000256" key="5">
    <source>
        <dbReference type="ARBA" id="ARBA00022553"/>
    </source>
</evidence>
<dbReference type="InterPro" id="IPR003660">
    <property type="entry name" value="HAMP_dom"/>
</dbReference>
<dbReference type="Pfam" id="PF00672">
    <property type="entry name" value="HAMP"/>
    <property type="match status" value="1"/>
</dbReference>
<dbReference type="InterPro" id="IPR036890">
    <property type="entry name" value="HATPase_C_sf"/>
</dbReference>
<evidence type="ECO:0000256" key="6">
    <source>
        <dbReference type="ARBA" id="ARBA00022679"/>
    </source>
</evidence>
<dbReference type="InterPro" id="IPR029151">
    <property type="entry name" value="Sensor-like_sf"/>
</dbReference>
<keyword evidence="11 13" id="KW-1133">Transmembrane helix</keyword>
<evidence type="ECO:0000256" key="2">
    <source>
        <dbReference type="ARBA" id="ARBA00004651"/>
    </source>
</evidence>
<evidence type="ECO:0000256" key="11">
    <source>
        <dbReference type="ARBA" id="ARBA00022989"/>
    </source>
</evidence>
<keyword evidence="12" id="KW-0902">Two-component regulatory system</keyword>
<dbReference type="InterPro" id="IPR036097">
    <property type="entry name" value="HisK_dim/P_sf"/>
</dbReference>
<keyword evidence="13" id="KW-0472">Membrane</keyword>
<comment type="caution">
    <text evidence="16">The sequence shown here is derived from an EMBL/GenBank/DDBJ whole genome shotgun (WGS) entry which is preliminary data.</text>
</comment>
<dbReference type="PROSITE" id="PS50109">
    <property type="entry name" value="HIS_KIN"/>
    <property type="match status" value="1"/>
</dbReference>
<evidence type="ECO:0000256" key="3">
    <source>
        <dbReference type="ARBA" id="ARBA00012438"/>
    </source>
</evidence>
<dbReference type="GO" id="GO:0000155">
    <property type="term" value="F:phosphorelay sensor kinase activity"/>
    <property type="evidence" value="ECO:0007669"/>
    <property type="project" value="InterPro"/>
</dbReference>
<dbReference type="InterPro" id="IPR003661">
    <property type="entry name" value="HisK_dim/P_dom"/>
</dbReference>
<sequence length="582" mass="64291">MTLDFFRFGRLQRKVLLAVSTIVLLPMLATGWLASEWVSTNFESRLEQWVTEAARGNLNWLQAYQNDAVMLGRVLSDDPVYRQRLNDQPEEAIPLPVRRIAQELGINLVQVYTADLDLVYSSLPIEMGTLWEPGQTEAVLKVTRRNRSMLAAIGITPVPRQGKPRYYLVLGSVLGQDFTKELEQLTGMQTRLYLRQGKQYLDFFPADGGAAQPLPALPAAALNRLEKGKKPWYGVHAEGGGYRGVYTPIVDSSGHVEAIMFSGLERRGVQEVLTNRITMFLAITLIGLVLGGLTGLLLSRLVLRPLGYLRDGVLQLSGQNFNASVPIHTNDELGDLAKAFNAMGARLREARDEQARRFQRDKLASLGELSASLAHEIRNPLGVINASAALLDRPDQDEARRAQLARMIREESLRVSNLVQDFLHLSRPRQPTLAVIDPVAPLQRALELALAGRAPVKVTRKFSHGATRIRADAGLLQQAWGNIIGNALQAMEGREPELLLESQLEDGDVWLALEDNGPGIPVETMPRLFEPFFTTKDHGTGLGLSIAHALVEANGGRLEAVAPVGRGARFRMHFPVIDEVKS</sequence>
<evidence type="ECO:0000259" key="14">
    <source>
        <dbReference type="PROSITE" id="PS50109"/>
    </source>
</evidence>
<reference evidence="16 17" key="1">
    <citation type="journal article" date="2016" name="Nat. Commun.">
        <title>Thousands of microbial genomes shed light on interconnected biogeochemical processes in an aquifer system.</title>
        <authorList>
            <person name="Anantharaman K."/>
            <person name="Brown C.T."/>
            <person name="Hug L.A."/>
            <person name="Sharon I."/>
            <person name="Castelle C.J."/>
            <person name="Probst A.J."/>
            <person name="Thomas B.C."/>
            <person name="Singh A."/>
            <person name="Wilkins M.J."/>
            <person name="Karaoz U."/>
            <person name="Brodie E.L."/>
            <person name="Williams K.H."/>
            <person name="Hubbard S.S."/>
            <person name="Banfield J.F."/>
        </authorList>
    </citation>
    <scope>NUCLEOTIDE SEQUENCE [LARGE SCALE GENOMIC DNA]</scope>
</reference>
<evidence type="ECO:0000256" key="12">
    <source>
        <dbReference type="ARBA" id="ARBA00023012"/>
    </source>
</evidence>
<dbReference type="EMBL" id="MFSQ01000043">
    <property type="protein sequence ID" value="OGI40995.1"/>
    <property type="molecule type" value="Genomic_DNA"/>
</dbReference>
<dbReference type="SUPFAM" id="SSF103190">
    <property type="entry name" value="Sensory domain-like"/>
    <property type="match status" value="1"/>
</dbReference>
<evidence type="ECO:0000313" key="16">
    <source>
        <dbReference type="EMBL" id="OGI40995.1"/>
    </source>
</evidence>
<dbReference type="SUPFAM" id="SSF158472">
    <property type="entry name" value="HAMP domain-like"/>
    <property type="match status" value="1"/>
</dbReference>
<dbReference type="SUPFAM" id="SSF55874">
    <property type="entry name" value="ATPase domain of HSP90 chaperone/DNA topoisomerase II/histidine kinase"/>
    <property type="match status" value="1"/>
</dbReference>
<evidence type="ECO:0000259" key="15">
    <source>
        <dbReference type="PROSITE" id="PS50885"/>
    </source>
</evidence>
<evidence type="ECO:0000256" key="9">
    <source>
        <dbReference type="ARBA" id="ARBA00022777"/>
    </source>
</evidence>
<dbReference type="SMART" id="SM00388">
    <property type="entry name" value="HisKA"/>
    <property type="match status" value="1"/>
</dbReference>
<comment type="catalytic activity">
    <reaction evidence="1">
        <text>ATP + protein L-histidine = ADP + protein N-phospho-L-histidine.</text>
        <dbReference type="EC" id="2.7.13.3"/>
    </reaction>
</comment>
<dbReference type="GO" id="GO:0005886">
    <property type="term" value="C:plasma membrane"/>
    <property type="evidence" value="ECO:0007669"/>
    <property type="project" value="UniProtKB-SubCell"/>
</dbReference>
<dbReference type="PANTHER" id="PTHR43065:SF10">
    <property type="entry name" value="PEROXIDE STRESS-ACTIVATED HISTIDINE KINASE MAK3"/>
    <property type="match status" value="1"/>
</dbReference>
<dbReference type="Gene3D" id="6.10.340.10">
    <property type="match status" value="1"/>
</dbReference>
<dbReference type="EC" id="2.7.13.3" evidence="3"/>
<dbReference type="InterPro" id="IPR004358">
    <property type="entry name" value="Sig_transdc_His_kin-like_C"/>
</dbReference>
<dbReference type="GO" id="GO:0005524">
    <property type="term" value="F:ATP binding"/>
    <property type="evidence" value="ECO:0007669"/>
    <property type="project" value="UniProtKB-KW"/>
</dbReference>
<keyword evidence="5" id="KW-0597">Phosphoprotein</keyword>
<dbReference type="STRING" id="1817756.A2140_06085"/>
<organism evidence="16 17">
    <name type="scientific">Candidatus Muproteobacteria bacterium RBG_16_62_13</name>
    <dbReference type="NCBI Taxonomy" id="1817756"/>
    <lineage>
        <taxon>Bacteria</taxon>
        <taxon>Pseudomonadati</taxon>
        <taxon>Pseudomonadota</taxon>
        <taxon>Candidatus Muproteobacteria</taxon>
    </lineage>
</organism>
<keyword evidence="4" id="KW-1003">Cell membrane</keyword>
<comment type="subcellular location">
    <subcellularLocation>
        <location evidence="2">Cell membrane</location>
        <topology evidence="2">Multi-pass membrane protein</topology>
    </subcellularLocation>
</comment>
<name>A0A1F6T7H5_9PROT</name>
<dbReference type="CDD" id="cd06225">
    <property type="entry name" value="HAMP"/>
    <property type="match status" value="1"/>
</dbReference>
<keyword evidence="10" id="KW-0067">ATP-binding</keyword>
<keyword evidence="7 13" id="KW-0812">Transmembrane</keyword>
<dbReference type="SMART" id="SM00387">
    <property type="entry name" value="HATPase_c"/>
    <property type="match status" value="1"/>
</dbReference>
<keyword evidence="8" id="KW-0547">Nucleotide-binding</keyword>
<dbReference type="SUPFAM" id="SSF47384">
    <property type="entry name" value="Homodimeric domain of signal transducing histidine kinase"/>
    <property type="match status" value="1"/>
</dbReference>
<feature type="domain" description="Histidine kinase" evidence="14">
    <location>
        <begin position="372"/>
        <end position="578"/>
    </location>
</feature>
<dbReference type="Gene3D" id="3.30.565.10">
    <property type="entry name" value="Histidine kinase-like ATPase, C-terminal domain"/>
    <property type="match status" value="1"/>
</dbReference>
<dbReference type="PANTHER" id="PTHR43065">
    <property type="entry name" value="SENSOR HISTIDINE KINASE"/>
    <property type="match status" value="1"/>
</dbReference>
<protein>
    <recommendedName>
        <fullName evidence="3">histidine kinase</fullName>
        <ecNumber evidence="3">2.7.13.3</ecNumber>
    </recommendedName>
</protein>
<evidence type="ECO:0000313" key="17">
    <source>
        <dbReference type="Proteomes" id="UP000178379"/>
    </source>
</evidence>
<dbReference type="CDD" id="cd00082">
    <property type="entry name" value="HisKA"/>
    <property type="match status" value="1"/>
</dbReference>
<dbReference type="InterPro" id="IPR003594">
    <property type="entry name" value="HATPase_dom"/>
</dbReference>
<evidence type="ECO:0000256" key="7">
    <source>
        <dbReference type="ARBA" id="ARBA00022692"/>
    </source>
</evidence>
<evidence type="ECO:0000256" key="8">
    <source>
        <dbReference type="ARBA" id="ARBA00022741"/>
    </source>
</evidence>
<dbReference type="Proteomes" id="UP000178379">
    <property type="component" value="Unassembled WGS sequence"/>
</dbReference>
<proteinExistence type="predicted"/>
<evidence type="ECO:0000256" key="4">
    <source>
        <dbReference type="ARBA" id="ARBA00022475"/>
    </source>
</evidence>
<keyword evidence="6" id="KW-0808">Transferase</keyword>
<dbReference type="SMART" id="SM00304">
    <property type="entry name" value="HAMP"/>
    <property type="match status" value="1"/>
</dbReference>